<reference evidence="2 3" key="1">
    <citation type="submission" date="2020-08" db="EMBL/GenBank/DDBJ databases">
        <title>Functional genomics of gut bacteria from endangered species of beetles.</title>
        <authorList>
            <person name="Carlos-Shanley C."/>
        </authorList>
    </citation>
    <scope>NUCLEOTIDE SEQUENCE [LARGE SCALE GENOMIC DNA]</scope>
    <source>
        <strain evidence="2 3">S00224</strain>
    </source>
</reference>
<name>A0A7W7JZ87_9SPHN</name>
<evidence type="ECO:0000256" key="1">
    <source>
        <dbReference type="SAM" id="Phobius"/>
    </source>
</evidence>
<dbReference type="EMBL" id="JACHLN010000001">
    <property type="protein sequence ID" value="MBB4838073.1"/>
    <property type="molecule type" value="Genomic_DNA"/>
</dbReference>
<keyword evidence="3" id="KW-1185">Reference proteome</keyword>
<feature type="transmembrane region" description="Helical" evidence="1">
    <location>
        <begin position="217"/>
        <end position="237"/>
    </location>
</feature>
<sequence>MDLIERYLGAVRWNLPAAKADDIIAELADLIAARIEDREEMLGRPLDRREVSQVLREFGHPLAVAGQYGDQRALIGAEVFPFYWFVLKVVLAIVAVIELVQIGGGLVVTGNFARAMAHGSGALVHALLYNAALVTLAFAVIERIGLLDKYLAKWKPEELPDLGKLRLDLPPKKRWEPLFEIGLGIAFLVWWAGGFTVPFVPHDADVRITGAAVWQGLYWPVVALVSTRIALSLIGFLRPHWKPVRAALILGCTAGTLWIAKILHEAGQIVTVVGTDTVKAARVQESLDKSLEIAVIVIAALTVFQCAKELYQLYRERR</sequence>
<feature type="transmembrane region" description="Helical" evidence="1">
    <location>
        <begin position="178"/>
        <end position="197"/>
    </location>
</feature>
<organism evidence="2 3">
    <name type="scientific">Sphingomonas kyeonggiensis</name>
    <dbReference type="NCBI Taxonomy" id="1268553"/>
    <lineage>
        <taxon>Bacteria</taxon>
        <taxon>Pseudomonadati</taxon>
        <taxon>Pseudomonadota</taxon>
        <taxon>Alphaproteobacteria</taxon>
        <taxon>Sphingomonadales</taxon>
        <taxon>Sphingomonadaceae</taxon>
        <taxon>Sphingomonas</taxon>
    </lineage>
</organism>
<evidence type="ECO:0000313" key="2">
    <source>
        <dbReference type="EMBL" id="MBB4838073.1"/>
    </source>
</evidence>
<keyword evidence="1" id="KW-0472">Membrane</keyword>
<feature type="transmembrane region" description="Helical" evidence="1">
    <location>
        <begin position="122"/>
        <end position="141"/>
    </location>
</feature>
<keyword evidence="1" id="KW-1133">Transmembrane helix</keyword>
<dbReference type="RefSeq" id="WP_184163636.1">
    <property type="nucleotide sequence ID" value="NZ_JACHLN010000001.1"/>
</dbReference>
<feature type="transmembrane region" description="Helical" evidence="1">
    <location>
        <begin position="82"/>
        <end position="102"/>
    </location>
</feature>
<dbReference type="AlphaFoldDB" id="A0A7W7JZ87"/>
<evidence type="ECO:0000313" key="3">
    <source>
        <dbReference type="Proteomes" id="UP000575241"/>
    </source>
</evidence>
<protein>
    <submittedName>
        <fullName evidence="2">Uncharacterized protein</fullName>
    </submittedName>
</protein>
<proteinExistence type="predicted"/>
<dbReference type="Proteomes" id="UP000575241">
    <property type="component" value="Unassembled WGS sequence"/>
</dbReference>
<accession>A0A7W7JZ87</accession>
<gene>
    <name evidence="2" type="ORF">HNP52_001124</name>
</gene>
<keyword evidence="1" id="KW-0812">Transmembrane</keyword>
<comment type="caution">
    <text evidence="2">The sequence shown here is derived from an EMBL/GenBank/DDBJ whole genome shotgun (WGS) entry which is preliminary data.</text>
</comment>